<proteinExistence type="predicted"/>
<organism evidence="1 2">
    <name type="scientific">Macrostomum lignano</name>
    <dbReference type="NCBI Taxonomy" id="282301"/>
    <lineage>
        <taxon>Eukaryota</taxon>
        <taxon>Metazoa</taxon>
        <taxon>Spiralia</taxon>
        <taxon>Lophotrochozoa</taxon>
        <taxon>Platyhelminthes</taxon>
        <taxon>Rhabditophora</taxon>
        <taxon>Macrostomorpha</taxon>
        <taxon>Macrostomida</taxon>
        <taxon>Macrostomidae</taxon>
        <taxon>Macrostomum</taxon>
    </lineage>
</organism>
<dbReference type="Proteomes" id="UP000095280">
    <property type="component" value="Unplaced"/>
</dbReference>
<evidence type="ECO:0000313" key="1">
    <source>
        <dbReference type="Proteomes" id="UP000095280"/>
    </source>
</evidence>
<dbReference type="AlphaFoldDB" id="A0A1I8IUE8"/>
<reference evidence="2" key="1">
    <citation type="submission" date="2016-11" db="UniProtKB">
        <authorList>
            <consortium name="WormBaseParasite"/>
        </authorList>
    </citation>
    <scope>IDENTIFICATION</scope>
</reference>
<keyword evidence="1" id="KW-1185">Reference proteome</keyword>
<sequence>KINIFCSEACSCNYACCSTFDSVSTIDQCFFSTSIWQPASNGQCRLTQEANHLHGPFSCMASNSKKFTHRHVRMHRFLPRPNRLLLEAAAAITQPARTIIWPRGHLDIVNRRRRMKRHQLKKFRKRCAAMLRDKRLLREKKKEAEFQEQLHHMKLRTFGSDPFRKLNSN</sequence>
<dbReference type="WBParaSite" id="maker-uti_cns_0016790-snap-gene-0.3-mRNA-1">
    <property type="protein sequence ID" value="maker-uti_cns_0016790-snap-gene-0.3-mRNA-1"/>
    <property type="gene ID" value="maker-uti_cns_0016790-snap-gene-0.3"/>
</dbReference>
<accession>A0A1I8IUE8</accession>
<protein>
    <submittedName>
        <fullName evidence="2">DUF1713 domain-containing protein</fullName>
    </submittedName>
</protein>
<evidence type="ECO:0000313" key="2">
    <source>
        <dbReference type="WBParaSite" id="maker-uti_cns_0016790-snap-gene-0.3-mRNA-1"/>
    </source>
</evidence>
<name>A0A1I8IUE8_9PLAT</name>